<name>A0ABW1JMX7_9NOCA</name>
<dbReference type="EMBL" id="JBHSQN010000002">
    <property type="protein sequence ID" value="MFC6010796.1"/>
    <property type="molecule type" value="Genomic_DNA"/>
</dbReference>
<organism evidence="1 2">
    <name type="scientific">Nocardia lasii</name>
    <dbReference type="NCBI Taxonomy" id="1616107"/>
    <lineage>
        <taxon>Bacteria</taxon>
        <taxon>Bacillati</taxon>
        <taxon>Actinomycetota</taxon>
        <taxon>Actinomycetes</taxon>
        <taxon>Mycobacteriales</taxon>
        <taxon>Nocardiaceae</taxon>
        <taxon>Nocardia</taxon>
    </lineage>
</organism>
<dbReference type="SUPFAM" id="SSF53474">
    <property type="entry name" value="alpha/beta-Hydrolases"/>
    <property type="match status" value="1"/>
</dbReference>
<accession>A0ABW1JMX7</accession>
<evidence type="ECO:0000313" key="2">
    <source>
        <dbReference type="Proteomes" id="UP001596223"/>
    </source>
</evidence>
<dbReference type="InterPro" id="IPR029058">
    <property type="entry name" value="AB_hydrolase_fold"/>
</dbReference>
<comment type="caution">
    <text evidence="1">The sequence shown here is derived from an EMBL/GenBank/DDBJ whole genome shotgun (WGS) entry which is preliminary data.</text>
</comment>
<dbReference type="Proteomes" id="UP001596223">
    <property type="component" value="Unassembled WGS sequence"/>
</dbReference>
<proteinExistence type="predicted"/>
<protein>
    <recommendedName>
        <fullName evidence="3">Alpha/beta hydrolase</fullName>
    </recommendedName>
</protein>
<dbReference type="Gene3D" id="3.40.50.1820">
    <property type="entry name" value="alpha/beta hydrolase"/>
    <property type="match status" value="1"/>
</dbReference>
<evidence type="ECO:0000313" key="1">
    <source>
        <dbReference type="EMBL" id="MFC6010796.1"/>
    </source>
</evidence>
<sequence length="379" mass="41312">MATPVFVIHGIGNRDEPGFATSVETLGRATGVANPRPVYWGDLGARYEWVEHTVPGAQVAVLDASAAEDGIQPEFLLSDADVDLIRTQWDQVPEVFLDAVEEALAREWGSEEVRGAAVDIVALRAALAEAWPDTTWLKMTDDEQVLRTAGEAVAGSILPGMGGAAGEVEILGFDLVGFLRNRFRDVDRVVGAVVGGAAGRLNRSLRQSFLPEITKGVGDILVYQRHRDEIAQHVRDVIAKVDPRLGRSAEHPVDIVAHSLGGVIMVDLATSDEPLWIRRLITFGSQSPFFHVCDPRGGAIVPYAGERPVELPPTIRAWSNLWEPLDPVAFVAAHVFRLHDGSKPKDIKVPHLASTGLWTHTRYWKHPSVVEHIAETLGS</sequence>
<dbReference type="RefSeq" id="WP_378601206.1">
    <property type="nucleotide sequence ID" value="NZ_JBHSQN010000002.1"/>
</dbReference>
<keyword evidence="2" id="KW-1185">Reference proteome</keyword>
<reference evidence="2" key="1">
    <citation type="journal article" date="2019" name="Int. J. Syst. Evol. Microbiol.">
        <title>The Global Catalogue of Microorganisms (GCM) 10K type strain sequencing project: providing services to taxonomists for standard genome sequencing and annotation.</title>
        <authorList>
            <consortium name="The Broad Institute Genomics Platform"/>
            <consortium name="The Broad Institute Genome Sequencing Center for Infectious Disease"/>
            <person name="Wu L."/>
            <person name="Ma J."/>
        </authorList>
    </citation>
    <scope>NUCLEOTIDE SEQUENCE [LARGE SCALE GENOMIC DNA]</scope>
    <source>
        <strain evidence="2">CCUG 36956</strain>
    </source>
</reference>
<evidence type="ECO:0008006" key="3">
    <source>
        <dbReference type="Google" id="ProtNLM"/>
    </source>
</evidence>
<gene>
    <name evidence="1" type="ORF">ACFP3H_07000</name>
</gene>